<keyword evidence="1" id="KW-0732">Signal</keyword>
<sequence>MRSPHRIARRAAAAVGLFTLALTGCSQGGAAPAQSARFSLGSRAGADPATWTLPLLAYRPTAEQDKSIADAETTLVRQCMKRLGIDWSPAPALPPIGPRNLLDWRYGIHDPELTARRGYQPDAAQLARYNAAVRAQSARPSPSIDTQVALGGTDMPADVVKQASPEVRNGSLGGRKLPPGGCFGEARRTLGSATHGISPLVQKLTNASYGESKNDPRVKEVFGRWSACMREKGLKYAAPMDANDDPRFRPNPNGVSPLEISTAMADLACRDTYRVAEVWHEAEVRVQLGYIQRNKDALTADRRALDGVIRVADRVNSRV</sequence>
<reference evidence="2 3" key="1">
    <citation type="submission" date="2024-06" db="EMBL/GenBank/DDBJ databases">
        <title>The Natural Products Discovery Center: Release of the First 8490 Sequenced Strains for Exploring Actinobacteria Biosynthetic Diversity.</title>
        <authorList>
            <person name="Kalkreuter E."/>
            <person name="Kautsar S.A."/>
            <person name="Yang D."/>
            <person name="Bader C.D."/>
            <person name="Teijaro C.N."/>
            <person name="Fluegel L."/>
            <person name="Davis C.M."/>
            <person name="Simpson J.R."/>
            <person name="Lauterbach L."/>
            <person name="Steele A.D."/>
            <person name="Gui C."/>
            <person name="Meng S."/>
            <person name="Li G."/>
            <person name="Viehrig K."/>
            <person name="Ye F."/>
            <person name="Su P."/>
            <person name="Kiefer A.F."/>
            <person name="Nichols A."/>
            <person name="Cepeda A.J."/>
            <person name="Yan W."/>
            <person name="Fan B."/>
            <person name="Jiang Y."/>
            <person name="Adhikari A."/>
            <person name="Zheng C.-J."/>
            <person name="Schuster L."/>
            <person name="Cowan T.M."/>
            <person name="Smanski M.J."/>
            <person name="Chevrette M.G."/>
            <person name="De Carvalho L.P.S."/>
            <person name="Shen B."/>
        </authorList>
    </citation>
    <scope>NUCLEOTIDE SEQUENCE [LARGE SCALE GENOMIC DNA]</scope>
    <source>
        <strain evidence="2 3">NPDC052347</strain>
    </source>
</reference>
<feature type="chain" id="PRO_5047340527" description="Lipoprotein" evidence="1">
    <location>
        <begin position="31"/>
        <end position="319"/>
    </location>
</feature>
<feature type="signal peptide" evidence="1">
    <location>
        <begin position="1"/>
        <end position="30"/>
    </location>
</feature>
<gene>
    <name evidence="2" type="ORF">AB0L16_12460</name>
</gene>
<protein>
    <recommendedName>
        <fullName evidence="4">Lipoprotein</fullName>
    </recommendedName>
</protein>
<evidence type="ECO:0000256" key="1">
    <source>
        <dbReference type="SAM" id="SignalP"/>
    </source>
</evidence>
<accession>A0ABV3JWL8</accession>
<dbReference type="PROSITE" id="PS51257">
    <property type="entry name" value="PROKAR_LIPOPROTEIN"/>
    <property type="match status" value="1"/>
</dbReference>
<evidence type="ECO:0000313" key="3">
    <source>
        <dbReference type="Proteomes" id="UP001552594"/>
    </source>
</evidence>
<dbReference type="EMBL" id="JBFAUK010000007">
    <property type="protein sequence ID" value="MEV5507275.1"/>
    <property type="molecule type" value="Genomic_DNA"/>
</dbReference>
<comment type="caution">
    <text evidence="2">The sequence shown here is derived from an EMBL/GenBank/DDBJ whole genome shotgun (WGS) entry which is preliminary data.</text>
</comment>
<proteinExistence type="predicted"/>
<name>A0ABV3JWL8_STRON</name>
<evidence type="ECO:0008006" key="4">
    <source>
        <dbReference type="Google" id="ProtNLM"/>
    </source>
</evidence>
<keyword evidence="3" id="KW-1185">Reference proteome</keyword>
<evidence type="ECO:0000313" key="2">
    <source>
        <dbReference type="EMBL" id="MEV5507275.1"/>
    </source>
</evidence>
<organism evidence="2 3">
    <name type="scientific">Streptomyces orinoci</name>
    <name type="common">Streptoverticillium orinoci</name>
    <dbReference type="NCBI Taxonomy" id="67339"/>
    <lineage>
        <taxon>Bacteria</taxon>
        <taxon>Bacillati</taxon>
        <taxon>Actinomycetota</taxon>
        <taxon>Actinomycetes</taxon>
        <taxon>Kitasatosporales</taxon>
        <taxon>Streptomycetaceae</taxon>
        <taxon>Streptomyces</taxon>
    </lineage>
</organism>
<dbReference type="RefSeq" id="WP_153068577.1">
    <property type="nucleotide sequence ID" value="NZ_JBFAUK010000007.1"/>
</dbReference>
<dbReference type="Proteomes" id="UP001552594">
    <property type="component" value="Unassembled WGS sequence"/>
</dbReference>